<evidence type="ECO:0000313" key="2">
    <source>
        <dbReference type="Proteomes" id="UP001207468"/>
    </source>
</evidence>
<sequence>MNIPCDVLPLARLARCPSRSLTPVLFLCTLVPCSGNVVMPTRDTAIVDTHGAVLPLHSNRNKICSRGHHRGACWLLPHLRLIGQ</sequence>
<accession>A0ACC0TUI2</accession>
<proteinExistence type="predicted"/>
<reference evidence="1" key="1">
    <citation type="submission" date="2021-03" db="EMBL/GenBank/DDBJ databases">
        <title>Evolutionary priming and transition to the ectomycorrhizal habit in an iconic lineage of mushroom-forming fungi: is preadaptation a requirement?</title>
        <authorList>
            <consortium name="DOE Joint Genome Institute"/>
            <person name="Looney B.P."/>
            <person name="Miyauchi S."/>
            <person name="Morin E."/>
            <person name="Drula E."/>
            <person name="Courty P.E."/>
            <person name="Chicoki N."/>
            <person name="Fauchery L."/>
            <person name="Kohler A."/>
            <person name="Kuo A."/>
            <person name="LaButti K."/>
            <person name="Pangilinan J."/>
            <person name="Lipzen A."/>
            <person name="Riley R."/>
            <person name="Andreopoulos W."/>
            <person name="He G."/>
            <person name="Johnson J."/>
            <person name="Barry K.W."/>
            <person name="Grigoriev I.V."/>
            <person name="Nagy L."/>
            <person name="Hibbett D."/>
            <person name="Henrissat B."/>
            <person name="Matheny P.B."/>
            <person name="Labbe J."/>
            <person name="Martin A.F."/>
        </authorList>
    </citation>
    <scope>NUCLEOTIDE SEQUENCE</scope>
    <source>
        <strain evidence="1">BPL698</strain>
    </source>
</reference>
<organism evidence="1 2">
    <name type="scientific">Russula earlei</name>
    <dbReference type="NCBI Taxonomy" id="71964"/>
    <lineage>
        <taxon>Eukaryota</taxon>
        <taxon>Fungi</taxon>
        <taxon>Dikarya</taxon>
        <taxon>Basidiomycota</taxon>
        <taxon>Agaricomycotina</taxon>
        <taxon>Agaricomycetes</taxon>
        <taxon>Russulales</taxon>
        <taxon>Russulaceae</taxon>
        <taxon>Russula</taxon>
    </lineage>
</organism>
<comment type="caution">
    <text evidence="1">The sequence shown here is derived from an EMBL/GenBank/DDBJ whole genome shotgun (WGS) entry which is preliminary data.</text>
</comment>
<gene>
    <name evidence="1" type="ORF">F5148DRAFT_1251739</name>
</gene>
<evidence type="ECO:0000313" key="1">
    <source>
        <dbReference type="EMBL" id="KAI9447297.1"/>
    </source>
</evidence>
<protein>
    <submittedName>
        <fullName evidence="1">Uncharacterized protein</fullName>
    </submittedName>
</protein>
<dbReference type="EMBL" id="JAGFNK010000589">
    <property type="protein sequence ID" value="KAI9447297.1"/>
    <property type="molecule type" value="Genomic_DNA"/>
</dbReference>
<name>A0ACC0TUI2_9AGAM</name>
<dbReference type="Proteomes" id="UP001207468">
    <property type="component" value="Unassembled WGS sequence"/>
</dbReference>
<keyword evidence="2" id="KW-1185">Reference proteome</keyword>